<evidence type="ECO:0000256" key="2">
    <source>
        <dbReference type="PROSITE-ProRule" id="PRU00703"/>
    </source>
</evidence>
<dbReference type="SUPFAM" id="SSF54631">
    <property type="entry name" value="CBS-domain pair"/>
    <property type="match status" value="1"/>
</dbReference>
<dbReference type="Gene3D" id="3.10.580.10">
    <property type="entry name" value="CBS-domain"/>
    <property type="match status" value="2"/>
</dbReference>
<dbReference type="PROSITE" id="PS51371">
    <property type="entry name" value="CBS"/>
    <property type="match status" value="2"/>
</dbReference>
<dbReference type="Gene3D" id="3.30.1340.30">
    <property type="match status" value="1"/>
</dbReference>
<dbReference type="Pfam" id="PF04972">
    <property type="entry name" value="BON"/>
    <property type="match status" value="1"/>
</dbReference>
<dbReference type="InterPro" id="IPR046342">
    <property type="entry name" value="CBS_dom_sf"/>
</dbReference>
<evidence type="ECO:0000313" key="6">
    <source>
        <dbReference type="Proteomes" id="UP000463951"/>
    </source>
</evidence>
<feature type="domain" description="CBS" evidence="4">
    <location>
        <begin position="157"/>
        <end position="213"/>
    </location>
</feature>
<evidence type="ECO:0008006" key="7">
    <source>
        <dbReference type="Google" id="ProtNLM"/>
    </source>
</evidence>
<protein>
    <recommendedName>
        <fullName evidence="7">CBS domain-containing protein</fullName>
    </recommendedName>
</protein>
<dbReference type="AlphaFoldDB" id="A0A499UPD0"/>
<dbReference type="Pfam" id="PF00571">
    <property type="entry name" value="CBS"/>
    <property type="match status" value="2"/>
</dbReference>
<evidence type="ECO:0000259" key="3">
    <source>
        <dbReference type="PROSITE" id="PS50914"/>
    </source>
</evidence>
<organism evidence="5 6">
    <name type="scientific">Streptomyces antimycoticus</name>
    <dbReference type="NCBI Taxonomy" id="68175"/>
    <lineage>
        <taxon>Bacteria</taxon>
        <taxon>Bacillati</taxon>
        <taxon>Actinomycetota</taxon>
        <taxon>Actinomycetes</taxon>
        <taxon>Kitasatosporales</taxon>
        <taxon>Streptomycetaceae</taxon>
        <taxon>Streptomyces</taxon>
        <taxon>Streptomyces violaceusniger group</taxon>
    </lineage>
</organism>
<accession>A0A499UPD0</accession>
<dbReference type="Proteomes" id="UP000463951">
    <property type="component" value="Chromosome"/>
</dbReference>
<dbReference type="PANTHER" id="PTHR43080">
    <property type="entry name" value="CBS DOMAIN-CONTAINING PROTEIN CBSX3, MITOCHONDRIAL"/>
    <property type="match status" value="1"/>
</dbReference>
<keyword evidence="1 2" id="KW-0129">CBS domain</keyword>
<reference evidence="5 6" key="1">
    <citation type="journal article" date="2020" name="Int. J. Syst. Evol. Microbiol.">
        <title>Reclassification of Streptomyces castelarensis and Streptomyces sporoclivatus as later heterotypic synonyms of Streptomyces antimycoticus.</title>
        <authorList>
            <person name="Komaki H."/>
            <person name="Tamura T."/>
        </authorList>
    </citation>
    <scope>NUCLEOTIDE SEQUENCE [LARGE SCALE GENOMIC DNA]</scope>
    <source>
        <strain evidence="5 6">NBRC 100767</strain>
    </source>
</reference>
<dbReference type="PROSITE" id="PS50914">
    <property type="entry name" value="BON"/>
    <property type="match status" value="1"/>
</dbReference>
<dbReference type="InterPro" id="IPR000644">
    <property type="entry name" value="CBS_dom"/>
</dbReference>
<dbReference type="SMART" id="SM00116">
    <property type="entry name" value="CBS"/>
    <property type="match status" value="2"/>
</dbReference>
<dbReference type="EMBL" id="AP019620">
    <property type="protein sequence ID" value="BBJ39021.1"/>
    <property type="molecule type" value="Genomic_DNA"/>
</dbReference>
<feature type="domain" description="CBS" evidence="4">
    <location>
        <begin position="100"/>
        <end position="156"/>
    </location>
</feature>
<evidence type="ECO:0000256" key="1">
    <source>
        <dbReference type="ARBA" id="ARBA00023122"/>
    </source>
</evidence>
<sequence length="290" mass="31600">MGAVDAHDEGEVHHFHHLPRGGRTVPTPFTLFAFLTLAACGIRREGRFGPAGGRSAQGAHAGRTVRIGPRAAQEGGRVAVPSWDRTGEARMKHRKIGNVMTDDVVRVSSMTSFDEVGALLSRHRFNGLPVVDDDDKVVGMITGTDLSEPAPTAGQLMSRPAVTVRPQDSIVDAARAMDRHRVERLPVVDEEDRLIGIVTRRDLLRVFLRPDDEIRAEVIDEVLVRSLWLGPQSVAVTVTDGIVRLEGQLDRHSEIPIAVRMTGQVDGVVAVVDRLTYLIDDSAGRGGARR</sequence>
<proteinExistence type="predicted"/>
<dbReference type="PANTHER" id="PTHR43080:SF29">
    <property type="entry name" value="OS02G0818000 PROTEIN"/>
    <property type="match status" value="1"/>
</dbReference>
<evidence type="ECO:0000259" key="4">
    <source>
        <dbReference type="PROSITE" id="PS51371"/>
    </source>
</evidence>
<dbReference type="InterPro" id="IPR007055">
    <property type="entry name" value="BON_dom"/>
</dbReference>
<gene>
    <name evidence="5" type="ORF">SSPO_017390</name>
</gene>
<dbReference type="InterPro" id="IPR051257">
    <property type="entry name" value="Diverse_CBS-Domain"/>
</dbReference>
<evidence type="ECO:0000313" key="5">
    <source>
        <dbReference type="EMBL" id="BBJ39021.1"/>
    </source>
</evidence>
<name>A0A499UPD0_9ACTN</name>
<feature type="domain" description="BON" evidence="3">
    <location>
        <begin position="211"/>
        <end position="279"/>
    </location>
</feature>